<accession>A0A174ID44</accession>
<dbReference type="eggNOG" id="COG1670">
    <property type="taxonomic scope" value="Bacteria"/>
</dbReference>
<dbReference type="EMBL" id="MAPZ01000031">
    <property type="protein sequence ID" value="OBY09485.1"/>
    <property type="molecule type" value="Genomic_DNA"/>
</dbReference>
<protein>
    <submittedName>
        <fullName evidence="2">GCN5 family acetyltransferase</fullName>
    </submittedName>
</protein>
<evidence type="ECO:0000259" key="1">
    <source>
        <dbReference type="PROSITE" id="PS51186"/>
    </source>
</evidence>
<comment type="caution">
    <text evidence="2">The sequence shown here is derived from an EMBL/GenBank/DDBJ whole genome shotgun (WGS) entry which is preliminary data.</text>
</comment>
<dbReference type="Proteomes" id="UP000092714">
    <property type="component" value="Unassembled WGS sequence"/>
</dbReference>
<sequence>MIKKINLKRKDGKIIQGILKKLDESYINRIMRFQDEIVEGLENKELYFPSKEEEFLQFISNKGNIIGCVTEDDDLIAIGVYCKLGYDEDNYGYDIGINGEELLKVGQIESTLVKESFRGNKLQKIICELLEDIAKENGTLIMSATASPYNPYSVNTFLDLGYEIAKDKIKYGGLRRYVLVKRFS</sequence>
<dbReference type="GO" id="GO:0016747">
    <property type="term" value="F:acyltransferase activity, transferring groups other than amino-acyl groups"/>
    <property type="evidence" value="ECO:0007669"/>
    <property type="project" value="InterPro"/>
</dbReference>
<keyword evidence="3" id="KW-1185">Reference proteome</keyword>
<organism evidence="2 3">
    <name type="scientific">Clostridium paraputrificum</name>
    <dbReference type="NCBI Taxonomy" id="29363"/>
    <lineage>
        <taxon>Bacteria</taxon>
        <taxon>Bacillati</taxon>
        <taxon>Bacillota</taxon>
        <taxon>Clostridia</taxon>
        <taxon>Eubacteriales</taxon>
        <taxon>Clostridiaceae</taxon>
        <taxon>Clostridium</taxon>
    </lineage>
</organism>
<dbReference type="Pfam" id="PF00583">
    <property type="entry name" value="Acetyltransf_1"/>
    <property type="match status" value="1"/>
</dbReference>
<evidence type="ECO:0000313" key="3">
    <source>
        <dbReference type="Proteomes" id="UP000092714"/>
    </source>
</evidence>
<dbReference type="AlphaFoldDB" id="A0A174ID44"/>
<reference evidence="2 3" key="1">
    <citation type="submission" date="2016-06" db="EMBL/GenBank/DDBJ databases">
        <authorList>
            <person name="Kjaerup R.B."/>
            <person name="Dalgaard T.S."/>
            <person name="Juul-Madsen H.R."/>
        </authorList>
    </citation>
    <scope>NUCLEOTIDE SEQUENCE [LARGE SCALE GENOMIC DNA]</scope>
    <source>
        <strain evidence="2 3">373-A1</strain>
    </source>
</reference>
<dbReference type="SUPFAM" id="SSF55729">
    <property type="entry name" value="Acyl-CoA N-acyltransferases (Nat)"/>
    <property type="match status" value="1"/>
</dbReference>
<dbReference type="InterPro" id="IPR016181">
    <property type="entry name" value="Acyl_CoA_acyltransferase"/>
</dbReference>
<dbReference type="InterPro" id="IPR000182">
    <property type="entry name" value="GNAT_dom"/>
</dbReference>
<dbReference type="RefSeq" id="WP_027099318.1">
    <property type="nucleotide sequence ID" value="NZ_CABJAZ010000003.1"/>
</dbReference>
<dbReference type="PROSITE" id="PS51186">
    <property type="entry name" value="GNAT"/>
    <property type="match status" value="1"/>
</dbReference>
<feature type="domain" description="N-acetyltransferase" evidence="1">
    <location>
        <begin position="28"/>
        <end position="184"/>
    </location>
</feature>
<dbReference type="GeneID" id="42777167"/>
<evidence type="ECO:0000313" key="2">
    <source>
        <dbReference type="EMBL" id="OBY09485.1"/>
    </source>
</evidence>
<dbReference type="Gene3D" id="3.40.630.30">
    <property type="match status" value="1"/>
</dbReference>
<keyword evidence="2" id="KW-0808">Transferase</keyword>
<proteinExistence type="predicted"/>
<name>A0A174ID44_9CLOT</name>
<gene>
    <name evidence="2" type="ORF">CP373A1_15395</name>
</gene>
<dbReference type="OrthoDB" id="8750087at2"/>